<name>A0A0P9H9X3_9CHLR</name>
<comment type="caution">
    <text evidence="2">The sequence shown here is derived from an EMBL/GenBank/DDBJ whole genome shotgun (WGS) entry which is preliminary data.</text>
</comment>
<dbReference type="Pfam" id="PF09376">
    <property type="entry name" value="NurA"/>
    <property type="match status" value="1"/>
</dbReference>
<dbReference type="InterPro" id="IPR018977">
    <property type="entry name" value="NurA_domain"/>
</dbReference>
<protein>
    <recommendedName>
        <fullName evidence="1">NurA domain-containing protein</fullName>
    </recommendedName>
</protein>
<dbReference type="EMBL" id="LJCR01001097">
    <property type="protein sequence ID" value="KPV51048.1"/>
    <property type="molecule type" value="Genomic_DNA"/>
</dbReference>
<feature type="domain" description="NurA" evidence="1">
    <location>
        <begin position="84"/>
        <end position="301"/>
    </location>
</feature>
<sequence length="302" mass="33026">MALDLSALSRQVRAMSGSLASEASDKQGRQTLALGRYLESADAPELWAEAADLSRENSAWLLARPVEPLNTTHDAPARPAEYALIATDGSQIDVERHGMAACYVINIGRVFLRYGPRASARLTSRPALYYREEDLYLSDGVRRVAIEGNYLSSRRDVEEGQALVEMADEFLPPPATRRTPRDGSFDALIDPPADAPPPAIALQDGTLVRWTLANAEKYVQDHFLQPYLRYLDAMRARGVPVASYISRPRAPEVAGTIRLMFCPDVDVAQGRGAKCNACSDMAANREPSCMVCQGLTDADILA</sequence>
<gene>
    <name evidence="2" type="ORF">SE17_23445</name>
</gene>
<evidence type="ECO:0000259" key="1">
    <source>
        <dbReference type="Pfam" id="PF09376"/>
    </source>
</evidence>
<organism evidence="2 3">
    <name type="scientific">Kouleothrix aurantiaca</name>
    <dbReference type="NCBI Taxonomy" id="186479"/>
    <lineage>
        <taxon>Bacteria</taxon>
        <taxon>Bacillati</taxon>
        <taxon>Chloroflexota</taxon>
        <taxon>Chloroflexia</taxon>
        <taxon>Chloroflexales</taxon>
        <taxon>Roseiflexineae</taxon>
        <taxon>Roseiflexaceae</taxon>
        <taxon>Kouleothrix</taxon>
    </lineage>
</organism>
<proteinExistence type="predicted"/>
<evidence type="ECO:0000313" key="3">
    <source>
        <dbReference type="Proteomes" id="UP000050509"/>
    </source>
</evidence>
<reference evidence="2 3" key="1">
    <citation type="submission" date="2015-09" db="EMBL/GenBank/DDBJ databases">
        <title>Draft genome sequence of Kouleothrix aurantiaca JCM 19913.</title>
        <authorList>
            <person name="Hemp J."/>
        </authorList>
    </citation>
    <scope>NUCLEOTIDE SEQUENCE [LARGE SCALE GENOMIC DNA]</scope>
    <source>
        <strain evidence="2 3">COM-B</strain>
    </source>
</reference>
<evidence type="ECO:0000313" key="2">
    <source>
        <dbReference type="EMBL" id="KPV51048.1"/>
    </source>
</evidence>
<dbReference type="AlphaFoldDB" id="A0A0P9H9X3"/>
<dbReference type="Proteomes" id="UP000050509">
    <property type="component" value="Unassembled WGS sequence"/>
</dbReference>
<accession>A0A0P9H9X3</accession>
<keyword evidence="3" id="KW-1185">Reference proteome</keyword>
<feature type="non-terminal residue" evidence="2">
    <location>
        <position position="302"/>
    </location>
</feature>